<comment type="caution">
    <text evidence="1">The sequence shown here is derived from an EMBL/GenBank/DDBJ whole genome shotgun (WGS) entry which is preliminary data.</text>
</comment>
<proteinExistence type="predicted"/>
<sequence>MSHNSQSTLTAANFVVDYCRQHQRLSKSKAMRQMDMRCTRIDSGHTQTHLQTSDKPALLCMHVCIYPCVDVTSSCTMQGAARKKLCLLCTLYQRPVSAFVAQKCRVAKGLTKTS</sequence>
<keyword evidence="2" id="KW-1185">Reference proteome</keyword>
<dbReference type="Proteomes" id="UP000606786">
    <property type="component" value="Unassembled WGS sequence"/>
</dbReference>
<organism evidence="1 2">
    <name type="scientific">Ceratitis capitata</name>
    <name type="common">Mediterranean fruit fly</name>
    <name type="synonym">Tephritis capitata</name>
    <dbReference type="NCBI Taxonomy" id="7213"/>
    <lineage>
        <taxon>Eukaryota</taxon>
        <taxon>Metazoa</taxon>
        <taxon>Ecdysozoa</taxon>
        <taxon>Arthropoda</taxon>
        <taxon>Hexapoda</taxon>
        <taxon>Insecta</taxon>
        <taxon>Pterygota</taxon>
        <taxon>Neoptera</taxon>
        <taxon>Endopterygota</taxon>
        <taxon>Diptera</taxon>
        <taxon>Brachycera</taxon>
        <taxon>Muscomorpha</taxon>
        <taxon>Tephritoidea</taxon>
        <taxon>Tephritidae</taxon>
        <taxon>Ceratitis</taxon>
        <taxon>Ceratitis</taxon>
    </lineage>
</organism>
<dbReference type="EMBL" id="CAJHJT010000056">
    <property type="protein sequence ID" value="CAD7013441.1"/>
    <property type="molecule type" value="Genomic_DNA"/>
</dbReference>
<name>A0A811VEI2_CERCA</name>
<protein>
    <submittedName>
        <fullName evidence="1">(Mediterranean fruit fly) hypothetical protein</fullName>
    </submittedName>
</protein>
<gene>
    <name evidence="1" type="ORF">CCAP1982_LOCUS21506</name>
</gene>
<accession>A0A811VEI2</accession>
<evidence type="ECO:0000313" key="2">
    <source>
        <dbReference type="Proteomes" id="UP000606786"/>
    </source>
</evidence>
<reference evidence="1" key="1">
    <citation type="submission" date="2020-11" db="EMBL/GenBank/DDBJ databases">
        <authorList>
            <person name="Whitehead M."/>
        </authorList>
    </citation>
    <scope>NUCLEOTIDE SEQUENCE</scope>
    <source>
        <strain evidence="1">EGII</strain>
    </source>
</reference>
<dbReference type="AlphaFoldDB" id="A0A811VEI2"/>
<evidence type="ECO:0000313" key="1">
    <source>
        <dbReference type="EMBL" id="CAD7013441.1"/>
    </source>
</evidence>